<organism evidence="1 2">
    <name type="scientific">Pseudomonas citronellolis</name>
    <dbReference type="NCBI Taxonomy" id="53408"/>
    <lineage>
        <taxon>Bacteria</taxon>
        <taxon>Pseudomonadati</taxon>
        <taxon>Pseudomonadota</taxon>
        <taxon>Gammaproteobacteria</taxon>
        <taxon>Pseudomonadales</taxon>
        <taxon>Pseudomonadaceae</taxon>
        <taxon>Pseudomonas</taxon>
    </lineage>
</organism>
<sequence length="147" mass="15756">MRHPNPPPPPELATLQYKEALALNAIADLNKARERAGLPPVRLDVVVQAAAAGTDRPPELQRDPREVADILSSILGSMEFTAKAIAMAEAVDGYRFAESTKLSESGFVQERVAMLWCIGVLCGEIGGPAPVGWRIPAYYKASSRAAS</sequence>
<dbReference type="AlphaFoldDB" id="A0AAQ1HMJ2"/>
<keyword evidence="2" id="KW-1185">Reference proteome</keyword>
<name>A0AAQ1HMJ2_9PSED</name>
<dbReference type="RefSeq" id="WP_074980422.1">
    <property type="nucleotide sequence ID" value="NZ_FOLS01000011.1"/>
</dbReference>
<gene>
    <name evidence="1" type="ORF">SAMN05216577_11182</name>
</gene>
<comment type="caution">
    <text evidence="1">The sequence shown here is derived from an EMBL/GenBank/DDBJ whole genome shotgun (WGS) entry which is preliminary data.</text>
</comment>
<reference evidence="1 2" key="1">
    <citation type="submission" date="2016-10" db="EMBL/GenBank/DDBJ databases">
        <authorList>
            <person name="Varghese N."/>
            <person name="Submissions S."/>
        </authorList>
    </citation>
    <scope>NUCLEOTIDE SEQUENCE [LARGE SCALE GENOMIC DNA]</scope>
    <source>
        <strain evidence="1 2">LMG 18378</strain>
    </source>
</reference>
<dbReference type="Proteomes" id="UP000183385">
    <property type="component" value="Unassembled WGS sequence"/>
</dbReference>
<proteinExistence type="predicted"/>
<protein>
    <submittedName>
        <fullName evidence="1">Uncharacterized protein</fullName>
    </submittedName>
</protein>
<dbReference type="EMBL" id="FOLS01000011">
    <property type="protein sequence ID" value="SFC84111.1"/>
    <property type="molecule type" value="Genomic_DNA"/>
</dbReference>
<accession>A0AAQ1HMJ2</accession>
<evidence type="ECO:0000313" key="2">
    <source>
        <dbReference type="Proteomes" id="UP000183385"/>
    </source>
</evidence>
<evidence type="ECO:0000313" key="1">
    <source>
        <dbReference type="EMBL" id="SFC84111.1"/>
    </source>
</evidence>